<dbReference type="AlphaFoldDB" id="A0A4Y6UAV1"/>
<gene>
    <name evidence="2" type="ORF">E3E12_02485</name>
</gene>
<dbReference type="EMBL" id="CP038231">
    <property type="protein sequence ID" value="QDH13255.1"/>
    <property type="molecule type" value="Genomic_DNA"/>
</dbReference>
<evidence type="ECO:0000313" key="3">
    <source>
        <dbReference type="Proteomes" id="UP000318709"/>
    </source>
</evidence>
<dbReference type="SUPFAM" id="SSF53850">
    <property type="entry name" value="Periplasmic binding protein-like II"/>
    <property type="match status" value="1"/>
</dbReference>
<dbReference type="InterPro" id="IPR005119">
    <property type="entry name" value="LysR_subst-bd"/>
</dbReference>
<sequence length="107" mass="11892">MRQRHGSQVHAHAFQGAGAHHGPYRLGRSLRGAILVGFGIVQMPVFWVEGALEEGRLVRVLDHCAPQPELVWIVRPPHTPSPCVRGVIELLRTELVQRLKAEEGLPN</sequence>
<feature type="domain" description="LysR substrate-binding" evidence="1">
    <location>
        <begin position="29"/>
        <end position="94"/>
    </location>
</feature>
<dbReference type="Proteomes" id="UP000318709">
    <property type="component" value="Chromosome"/>
</dbReference>
<proteinExistence type="predicted"/>
<organism evidence="2 3">
    <name type="scientific">Formicincola oecophyllae</name>
    <dbReference type="NCBI Taxonomy" id="2558361"/>
    <lineage>
        <taxon>Bacteria</taxon>
        <taxon>Pseudomonadati</taxon>
        <taxon>Pseudomonadota</taxon>
        <taxon>Alphaproteobacteria</taxon>
        <taxon>Acetobacterales</taxon>
        <taxon>Acetobacteraceae</taxon>
        <taxon>Formicincola</taxon>
    </lineage>
</organism>
<dbReference type="OrthoDB" id="9812435at2"/>
<accession>A0A4Y6UAV1</accession>
<dbReference type="Gene3D" id="3.40.190.290">
    <property type="match status" value="1"/>
</dbReference>
<keyword evidence="3" id="KW-1185">Reference proteome</keyword>
<dbReference type="KEGG" id="swf:E3E12_02485"/>
<name>A0A4Y6UAV1_9PROT</name>
<evidence type="ECO:0000259" key="1">
    <source>
        <dbReference type="Pfam" id="PF03466"/>
    </source>
</evidence>
<protein>
    <recommendedName>
        <fullName evidence="1">LysR substrate-binding domain-containing protein</fullName>
    </recommendedName>
</protein>
<evidence type="ECO:0000313" key="2">
    <source>
        <dbReference type="EMBL" id="QDH13255.1"/>
    </source>
</evidence>
<dbReference type="Pfam" id="PF03466">
    <property type="entry name" value="LysR_substrate"/>
    <property type="match status" value="1"/>
</dbReference>
<reference evidence="2 3" key="1">
    <citation type="submission" date="2019-03" db="EMBL/GenBank/DDBJ databases">
        <title>The complete genome sequence of Swingsia_sp. F3b2 LMG30590(T).</title>
        <authorList>
            <person name="Chua K.-O."/>
            <person name="Chan K.-G."/>
            <person name="See-Too W.-S."/>
        </authorList>
    </citation>
    <scope>NUCLEOTIDE SEQUENCE [LARGE SCALE GENOMIC DNA]</scope>
    <source>
        <strain evidence="2 3">F3b2</strain>
    </source>
</reference>